<gene>
    <name evidence="3" type="ORF">ACFO26_08045</name>
</gene>
<name>A0ABV9JEX1_9LACT</name>
<reference evidence="4" key="1">
    <citation type="journal article" date="2019" name="Int. J. Syst. Evol. Microbiol.">
        <title>The Global Catalogue of Microorganisms (GCM) 10K type strain sequencing project: providing services to taxonomists for standard genome sequencing and annotation.</title>
        <authorList>
            <consortium name="The Broad Institute Genomics Platform"/>
            <consortium name="The Broad Institute Genome Sequencing Center for Infectious Disease"/>
            <person name="Wu L."/>
            <person name="Ma J."/>
        </authorList>
    </citation>
    <scope>NUCLEOTIDE SEQUENCE [LARGE SCALE GENOMIC DNA]</scope>
    <source>
        <strain evidence="4">CCUG 63287</strain>
    </source>
</reference>
<dbReference type="Proteomes" id="UP001595987">
    <property type="component" value="Unassembled WGS sequence"/>
</dbReference>
<organism evidence="3 4">
    <name type="scientific">Lactococcus nasutitermitis</name>
    <dbReference type="NCBI Taxonomy" id="1652957"/>
    <lineage>
        <taxon>Bacteria</taxon>
        <taxon>Bacillati</taxon>
        <taxon>Bacillota</taxon>
        <taxon>Bacilli</taxon>
        <taxon>Lactobacillales</taxon>
        <taxon>Streptococcaceae</taxon>
        <taxon>Lactococcus</taxon>
    </lineage>
</organism>
<dbReference type="PANTHER" id="PTHR34136:SF1">
    <property type="entry name" value="UDP-N-ACETYL-D-MANNOSAMINURONIC ACID TRANSFERASE"/>
    <property type="match status" value="1"/>
</dbReference>
<sequence length="240" mass="27993">MRYQIFNTFIDSLDINETTEKIIENIDKRNPIYQVSINASKINLIDEDSQLKDVISRADLVNADGMSIIWAAKILKIPIKYRVTGVDLFYKLLDVSEKKGYSVYFLGATEESIERMVSILKKNHPILKIAGYHNGYYKDSELIADEIKKANPDILFLGFSSPKKEIWIEKYQKKVNVPFIMGVGGSFDIYSGKTKRAPRIIQKIGMEWFYRFIQEPVRMYDRYIIGNTLFIKKVFKEKFK</sequence>
<dbReference type="PANTHER" id="PTHR34136">
    <property type="match status" value="1"/>
</dbReference>
<keyword evidence="1" id="KW-0328">Glycosyltransferase</keyword>
<evidence type="ECO:0000313" key="4">
    <source>
        <dbReference type="Proteomes" id="UP001595987"/>
    </source>
</evidence>
<evidence type="ECO:0000256" key="2">
    <source>
        <dbReference type="ARBA" id="ARBA00022679"/>
    </source>
</evidence>
<accession>A0ABV9JEX1</accession>
<protein>
    <submittedName>
        <fullName evidence="3">WecB/TagA/CpsF family glycosyltransferase</fullName>
    </submittedName>
</protein>
<proteinExistence type="predicted"/>
<dbReference type="RefSeq" id="WP_213533194.1">
    <property type="nucleotide sequence ID" value="NZ_BOVQ01000001.1"/>
</dbReference>
<dbReference type="CDD" id="cd06533">
    <property type="entry name" value="Glyco_transf_WecG_TagA"/>
    <property type="match status" value="1"/>
</dbReference>
<dbReference type="Pfam" id="PF03808">
    <property type="entry name" value="Glyco_tran_WecG"/>
    <property type="match status" value="1"/>
</dbReference>
<evidence type="ECO:0000313" key="3">
    <source>
        <dbReference type="EMBL" id="MFC4652861.1"/>
    </source>
</evidence>
<dbReference type="EMBL" id="JBHSGD010000005">
    <property type="protein sequence ID" value="MFC4652861.1"/>
    <property type="molecule type" value="Genomic_DNA"/>
</dbReference>
<dbReference type="InterPro" id="IPR004629">
    <property type="entry name" value="WecG_TagA_CpsF"/>
</dbReference>
<dbReference type="NCBIfam" id="TIGR00696">
    <property type="entry name" value="wecG_tagA_cpsF"/>
    <property type="match status" value="1"/>
</dbReference>
<comment type="caution">
    <text evidence="3">The sequence shown here is derived from an EMBL/GenBank/DDBJ whole genome shotgun (WGS) entry which is preliminary data.</text>
</comment>
<keyword evidence="4" id="KW-1185">Reference proteome</keyword>
<evidence type="ECO:0000256" key="1">
    <source>
        <dbReference type="ARBA" id="ARBA00022676"/>
    </source>
</evidence>
<keyword evidence="2" id="KW-0808">Transferase</keyword>